<keyword evidence="4 5" id="KW-0812">Transmembrane</keyword>
<keyword evidence="4 5" id="KW-1133">Transmembrane helix</keyword>
<evidence type="ECO:0000256" key="4">
    <source>
        <dbReference type="PROSITE-ProRule" id="PRU01193"/>
    </source>
</evidence>
<dbReference type="PROSITE" id="PS51846">
    <property type="entry name" value="CNNM"/>
    <property type="match status" value="1"/>
</dbReference>
<name>A0AAX4HLT8_9BACT</name>
<dbReference type="InterPro" id="IPR046342">
    <property type="entry name" value="CBS_dom_sf"/>
</dbReference>
<dbReference type="PROSITE" id="PS51371">
    <property type="entry name" value="CBS"/>
    <property type="match status" value="1"/>
</dbReference>
<dbReference type="Pfam" id="PF00571">
    <property type="entry name" value="CBS"/>
    <property type="match status" value="1"/>
</dbReference>
<dbReference type="Proteomes" id="UP001324634">
    <property type="component" value="Chromosome"/>
</dbReference>
<dbReference type="KEGG" id="psti:SOO65_15425"/>
<evidence type="ECO:0000313" key="8">
    <source>
        <dbReference type="EMBL" id="WPU64083.1"/>
    </source>
</evidence>
<sequence>MLDFLIVAACLVVNAFFSAYEMAFVTITREEIDELEDQKSIHKRLTFFKKKPERTLSVIQIGITLVGAIAAAVGGTGAVESLEPYIVKNYGVSNSVAEAIAVMVVIAPLTYFSVVFGELVPKTIALKVPLKIIALGTPILAFIDSFLSPIVTFLEISTNFLLKLIGMSEANEEDESMGQSVEIGNLPEYHQKFVQNLVALKGRNVSKAMLPWEKVSYLNFSDTEEEVRSKLSTIPHSRFPVVDGDVVVGILLKKDLPDSQNQTQIPWSGNLRSALKVSDSERVLEAFLRMQEKQTQLAVVVNKEEQYVGIITIEDIIEEVVGDINDRADSMTSRILSNRPKINLKK</sequence>
<dbReference type="SMART" id="SM00116">
    <property type="entry name" value="CBS"/>
    <property type="match status" value="2"/>
</dbReference>
<keyword evidence="2" id="KW-1003">Cell membrane</keyword>
<dbReference type="SUPFAM" id="SSF54631">
    <property type="entry name" value="CBS-domain pair"/>
    <property type="match status" value="1"/>
</dbReference>
<feature type="domain" description="CNNM transmembrane" evidence="7">
    <location>
        <begin position="1"/>
        <end position="187"/>
    </location>
</feature>
<feature type="transmembrane region" description="Helical" evidence="5">
    <location>
        <begin position="6"/>
        <end position="27"/>
    </location>
</feature>
<reference evidence="8 9" key="1">
    <citation type="submission" date="2023-11" db="EMBL/GenBank/DDBJ databases">
        <title>Peredibacter starrii A3.12.</title>
        <authorList>
            <person name="Mitchell R.J."/>
        </authorList>
    </citation>
    <scope>NUCLEOTIDE SEQUENCE [LARGE SCALE GENOMIC DNA]</scope>
    <source>
        <strain evidence="8 9">A3.12</strain>
    </source>
</reference>
<proteinExistence type="predicted"/>
<dbReference type="GO" id="GO:0005886">
    <property type="term" value="C:plasma membrane"/>
    <property type="evidence" value="ECO:0007669"/>
    <property type="project" value="UniProtKB-SubCell"/>
</dbReference>
<gene>
    <name evidence="8" type="ORF">SOO65_15425</name>
</gene>
<evidence type="ECO:0000259" key="7">
    <source>
        <dbReference type="PROSITE" id="PS51846"/>
    </source>
</evidence>
<keyword evidence="4 5" id="KW-0472">Membrane</keyword>
<organism evidence="8 9">
    <name type="scientific">Peredibacter starrii</name>
    <dbReference type="NCBI Taxonomy" id="28202"/>
    <lineage>
        <taxon>Bacteria</taxon>
        <taxon>Pseudomonadati</taxon>
        <taxon>Bdellovibrionota</taxon>
        <taxon>Bacteriovoracia</taxon>
        <taxon>Bacteriovoracales</taxon>
        <taxon>Bacteriovoracaceae</taxon>
        <taxon>Peredibacter</taxon>
    </lineage>
</organism>
<dbReference type="PANTHER" id="PTHR43099">
    <property type="entry name" value="UPF0053 PROTEIN YRKA"/>
    <property type="match status" value="1"/>
</dbReference>
<dbReference type="Pfam" id="PF01595">
    <property type="entry name" value="CNNM"/>
    <property type="match status" value="1"/>
</dbReference>
<dbReference type="Gene3D" id="3.10.580.10">
    <property type="entry name" value="CBS-domain"/>
    <property type="match status" value="1"/>
</dbReference>
<dbReference type="RefSeq" id="WP_321392155.1">
    <property type="nucleotide sequence ID" value="NZ_CP139487.1"/>
</dbReference>
<dbReference type="PANTHER" id="PTHR43099:SF5">
    <property type="entry name" value="HLYC_CORC FAMILY TRANSPORTER"/>
    <property type="match status" value="1"/>
</dbReference>
<feature type="transmembrane region" description="Helical" evidence="5">
    <location>
        <begin position="132"/>
        <end position="154"/>
    </location>
</feature>
<dbReference type="InterPro" id="IPR051676">
    <property type="entry name" value="UPF0053_domain"/>
</dbReference>
<evidence type="ECO:0000256" key="3">
    <source>
        <dbReference type="PROSITE-ProRule" id="PRU00703"/>
    </source>
</evidence>
<evidence type="ECO:0000259" key="6">
    <source>
        <dbReference type="PROSITE" id="PS51371"/>
    </source>
</evidence>
<accession>A0AAX4HLT8</accession>
<comment type="subcellular location">
    <subcellularLocation>
        <location evidence="1">Cell membrane</location>
        <topology evidence="1">Multi-pass membrane protein</topology>
    </subcellularLocation>
</comment>
<feature type="transmembrane region" description="Helical" evidence="5">
    <location>
        <begin position="58"/>
        <end position="79"/>
    </location>
</feature>
<feature type="transmembrane region" description="Helical" evidence="5">
    <location>
        <begin position="99"/>
        <end position="120"/>
    </location>
</feature>
<evidence type="ECO:0000256" key="1">
    <source>
        <dbReference type="ARBA" id="ARBA00004651"/>
    </source>
</evidence>
<dbReference type="AlphaFoldDB" id="A0AAX4HLT8"/>
<keyword evidence="3" id="KW-0129">CBS domain</keyword>
<dbReference type="InterPro" id="IPR000644">
    <property type="entry name" value="CBS_dom"/>
</dbReference>
<dbReference type="EMBL" id="CP139487">
    <property type="protein sequence ID" value="WPU64083.1"/>
    <property type="molecule type" value="Genomic_DNA"/>
</dbReference>
<evidence type="ECO:0000256" key="5">
    <source>
        <dbReference type="SAM" id="Phobius"/>
    </source>
</evidence>
<protein>
    <submittedName>
        <fullName evidence="8">CNNM domain-containing protein</fullName>
    </submittedName>
</protein>
<evidence type="ECO:0000313" key="9">
    <source>
        <dbReference type="Proteomes" id="UP001324634"/>
    </source>
</evidence>
<evidence type="ECO:0000256" key="2">
    <source>
        <dbReference type="ARBA" id="ARBA00022475"/>
    </source>
</evidence>
<keyword evidence="9" id="KW-1185">Reference proteome</keyword>
<feature type="domain" description="CBS" evidence="6">
    <location>
        <begin position="270"/>
        <end position="327"/>
    </location>
</feature>
<dbReference type="InterPro" id="IPR002550">
    <property type="entry name" value="CNNM"/>
</dbReference>